<evidence type="ECO:0000256" key="1">
    <source>
        <dbReference type="SAM" id="MobiDB-lite"/>
    </source>
</evidence>
<accession>A0A7D4XMJ4</accession>
<protein>
    <submittedName>
        <fullName evidence="2">Uncharacterized protein</fullName>
    </submittedName>
</protein>
<feature type="compositionally biased region" description="Gly residues" evidence="1">
    <location>
        <begin position="205"/>
        <end position="214"/>
    </location>
</feature>
<proteinExistence type="predicted"/>
<evidence type="ECO:0000313" key="2">
    <source>
        <dbReference type="EMBL" id="QKW93804.1"/>
    </source>
</evidence>
<reference evidence="2" key="1">
    <citation type="journal article" date="2020" name="Molecules">
        <title>2-Hydroxysorangiadenosine: Structure and Biosynthesis of a Myxobacterial Sesquiterpene-Nucleoside.</title>
        <authorList>
            <person name="Okoth D.A."/>
            <person name="Hug J.J."/>
            <person name="Garcia R."/>
            <person name="Sproer C."/>
            <person name="Overmann J."/>
            <person name="Muller R."/>
        </authorList>
    </citation>
    <scope>NUCLEOTIDE SEQUENCE</scope>
    <source>
        <strain evidence="2">MCy10943</strain>
    </source>
</reference>
<feature type="region of interest" description="Disordered" evidence="1">
    <location>
        <begin position="192"/>
        <end position="214"/>
    </location>
</feature>
<dbReference type="EMBL" id="MT520816">
    <property type="protein sequence ID" value="QKW93804.1"/>
    <property type="molecule type" value="Genomic_DNA"/>
</dbReference>
<organism evidence="2">
    <name type="scientific">Vitiosangium cumulatum</name>
    <dbReference type="NCBI Taxonomy" id="1867796"/>
    <lineage>
        <taxon>Bacteria</taxon>
        <taxon>Pseudomonadati</taxon>
        <taxon>Myxococcota</taxon>
        <taxon>Myxococcia</taxon>
        <taxon>Myxococcales</taxon>
        <taxon>Cystobacterineae</taxon>
        <taxon>Archangiaceae</taxon>
        <taxon>Vitiosangium</taxon>
    </lineage>
</organism>
<dbReference type="AlphaFoldDB" id="A0A7D4XMJ4"/>
<sequence>MTQPAFPMRGVLAPLAVVLVLGIGSLAAAEVTVSAGESLLLQVGERALELRIGPERISGSGISLSHTDEGLSGLLHGQPVKLAWNRQGDISGRVAGRSVTLSVMRLNPPGLTVRGWFGGDTAELALTPMAISGSVEDCGYSLALAGEQYSGWRTCGPTPGPPVPVTLRIPENLMSLGDTREGALLTLLLSDEALPPASPPEEMPGVGGAGAPSP</sequence>
<name>A0A7D4XMJ4_9BACT</name>